<evidence type="ECO:0000256" key="1">
    <source>
        <dbReference type="SAM" id="SignalP"/>
    </source>
</evidence>
<accession>A0A9P4L8T0</accession>
<dbReference type="AlphaFoldDB" id="A0A9P4L8T0"/>
<dbReference type="Proteomes" id="UP000800039">
    <property type="component" value="Unassembled WGS sequence"/>
</dbReference>
<dbReference type="RefSeq" id="XP_040788166.1">
    <property type="nucleotide sequence ID" value="XM_040936893.1"/>
</dbReference>
<gene>
    <name evidence="2" type="ORF">K460DRAFT_405853</name>
</gene>
<evidence type="ECO:0000313" key="3">
    <source>
        <dbReference type="Proteomes" id="UP000800039"/>
    </source>
</evidence>
<evidence type="ECO:0000313" key="2">
    <source>
        <dbReference type="EMBL" id="KAF1845603.1"/>
    </source>
</evidence>
<comment type="caution">
    <text evidence="2">The sequence shown here is derived from an EMBL/GenBank/DDBJ whole genome shotgun (WGS) entry which is preliminary data.</text>
</comment>
<reference evidence="2" key="1">
    <citation type="submission" date="2020-01" db="EMBL/GenBank/DDBJ databases">
        <authorList>
            <consortium name="DOE Joint Genome Institute"/>
            <person name="Haridas S."/>
            <person name="Albert R."/>
            <person name="Binder M."/>
            <person name="Bloem J."/>
            <person name="Labutti K."/>
            <person name="Salamov A."/>
            <person name="Andreopoulos B."/>
            <person name="Baker S.E."/>
            <person name="Barry K."/>
            <person name="Bills G."/>
            <person name="Bluhm B.H."/>
            <person name="Cannon C."/>
            <person name="Castanera R."/>
            <person name="Culley D.E."/>
            <person name="Daum C."/>
            <person name="Ezra D."/>
            <person name="Gonzalez J.B."/>
            <person name="Henrissat B."/>
            <person name="Kuo A."/>
            <person name="Liang C."/>
            <person name="Lipzen A."/>
            <person name="Lutzoni F."/>
            <person name="Magnuson J."/>
            <person name="Mondo S."/>
            <person name="Nolan M."/>
            <person name="Ohm R."/>
            <person name="Pangilinan J."/>
            <person name="Park H.-J."/>
            <person name="Ramirez L."/>
            <person name="Alfaro M."/>
            <person name="Sun H."/>
            <person name="Tritt A."/>
            <person name="Yoshinaga Y."/>
            <person name="Zwiers L.-H."/>
            <person name="Turgeon B.G."/>
            <person name="Goodwin S.B."/>
            <person name="Spatafora J.W."/>
            <person name="Crous P.W."/>
            <person name="Grigoriev I.V."/>
        </authorList>
    </citation>
    <scope>NUCLEOTIDE SEQUENCE</scope>
    <source>
        <strain evidence="2">CBS 394.84</strain>
    </source>
</reference>
<protein>
    <submittedName>
        <fullName evidence="2">Uncharacterized protein</fullName>
    </submittedName>
</protein>
<name>A0A9P4L8T0_9PLEO</name>
<sequence>MHFTPILLVTLLGLAAAAPTAPNFPIDLEARDDCKYRIPCHRNCQDIARALDYCHCLTWCGGGHEEQDKQRRYDVCCATNPS</sequence>
<keyword evidence="3" id="KW-1185">Reference proteome</keyword>
<proteinExistence type="predicted"/>
<keyword evidence="1" id="KW-0732">Signal</keyword>
<feature type="signal peptide" evidence="1">
    <location>
        <begin position="1"/>
        <end position="17"/>
    </location>
</feature>
<feature type="chain" id="PRO_5040425314" evidence="1">
    <location>
        <begin position="18"/>
        <end position="82"/>
    </location>
</feature>
<organism evidence="2 3">
    <name type="scientific">Cucurbitaria berberidis CBS 394.84</name>
    <dbReference type="NCBI Taxonomy" id="1168544"/>
    <lineage>
        <taxon>Eukaryota</taxon>
        <taxon>Fungi</taxon>
        <taxon>Dikarya</taxon>
        <taxon>Ascomycota</taxon>
        <taxon>Pezizomycotina</taxon>
        <taxon>Dothideomycetes</taxon>
        <taxon>Pleosporomycetidae</taxon>
        <taxon>Pleosporales</taxon>
        <taxon>Pleosporineae</taxon>
        <taxon>Cucurbitariaceae</taxon>
        <taxon>Cucurbitaria</taxon>
    </lineage>
</organism>
<dbReference type="GeneID" id="63854143"/>
<dbReference type="EMBL" id="ML976616">
    <property type="protein sequence ID" value="KAF1845603.1"/>
    <property type="molecule type" value="Genomic_DNA"/>
</dbReference>